<dbReference type="GO" id="GO:0051225">
    <property type="term" value="P:spindle assembly"/>
    <property type="evidence" value="ECO:0007669"/>
    <property type="project" value="TreeGrafter"/>
</dbReference>
<comment type="similarity">
    <text evidence="1">Belongs to the QWRF family.</text>
</comment>
<feature type="region of interest" description="Disordered" evidence="2">
    <location>
        <begin position="90"/>
        <end position="121"/>
    </location>
</feature>
<accession>A0A6A4NPD7</accession>
<dbReference type="GO" id="GO:0008017">
    <property type="term" value="F:microtubule binding"/>
    <property type="evidence" value="ECO:0007669"/>
    <property type="project" value="TreeGrafter"/>
</dbReference>
<keyword evidence="4" id="KW-1185">Reference proteome</keyword>
<sequence>MDKTNRTVRNQVTMVQPLPRLVRSNSGNSSALITTSDKSSRRFSTSERFINGHRSKSTSKVRTVNNEDNIINLSSKFQDKKSKDSFGKFLQRGVSPDNNNNNIGASKRTTTSTMKSPSAWALSPGRSLGPPIVSEPVKKVSGSSGGGGGVGGGVSKVLKYFKQRKMSSVQVDEYHRFKILHNRVLQWRFINARAEVATATVKNVAEMQLFSVWIRIIMVRKMITQKRIEMQKVKHMMNLYLIMDPQLSLLNEWPKLERRNQESIATLTNKLSALSITLPLTHNLKVDIDSFYEAMSTAVEVMANTEPLIKKHQRQVEKILYQVTELITASKQEEEYLQELVDIIPTITALLENEKGVRVHLIQTRMDSNTMDHQGSMLSIPSVNE</sequence>
<dbReference type="AlphaFoldDB" id="A0A6A4NPD7"/>
<dbReference type="GO" id="GO:0005880">
    <property type="term" value="C:nuclear microtubule"/>
    <property type="evidence" value="ECO:0007669"/>
    <property type="project" value="TreeGrafter"/>
</dbReference>
<gene>
    <name evidence="3" type="ORF">Lalb_Chr18g0048911</name>
</gene>
<evidence type="ECO:0000256" key="2">
    <source>
        <dbReference type="SAM" id="MobiDB-lite"/>
    </source>
</evidence>
<dbReference type="PANTHER" id="PTHR31807">
    <property type="entry name" value="AUGMIN FAMILY MEMBER"/>
    <property type="match status" value="1"/>
</dbReference>
<dbReference type="EMBL" id="WOCE01000018">
    <property type="protein sequence ID" value="KAE9593993.1"/>
    <property type="molecule type" value="Genomic_DNA"/>
</dbReference>
<feature type="region of interest" description="Disordered" evidence="2">
    <location>
        <begin position="22"/>
        <end position="45"/>
    </location>
</feature>
<proteinExistence type="inferred from homology"/>
<dbReference type="OrthoDB" id="663033at2759"/>
<comment type="caution">
    <text evidence="3">The sequence shown here is derived from an EMBL/GenBank/DDBJ whole genome shotgun (WGS) entry which is preliminary data.</text>
</comment>
<dbReference type="InterPro" id="IPR007573">
    <property type="entry name" value="QWRF"/>
</dbReference>
<protein>
    <submittedName>
        <fullName evidence="3">Putative QWRF family protein</fullName>
    </submittedName>
</protein>
<evidence type="ECO:0000313" key="4">
    <source>
        <dbReference type="Proteomes" id="UP000447434"/>
    </source>
</evidence>
<dbReference type="GO" id="GO:0005737">
    <property type="term" value="C:cytoplasm"/>
    <property type="evidence" value="ECO:0007669"/>
    <property type="project" value="TreeGrafter"/>
</dbReference>
<dbReference type="Proteomes" id="UP000447434">
    <property type="component" value="Chromosome 18"/>
</dbReference>
<reference evidence="4" key="1">
    <citation type="journal article" date="2020" name="Nat. Commun.">
        <title>Genome sequence of the cluster root forming white lupin.</title>
        <authorList>
            <person name="Hufnagel B."/>
            <person name="Marques A."/>
            <person name="Soriano A."/>
            <person name="Marques L."/>
            <person name="Divol F."/>
            <person name="Doumas P."/>
            <person name="Sallet E."/>
            <person name="Mancinotti D."/>
            <person name="Carrere S."/>
            <person name="Marande W."/>
            <person name="Arribat S."/>
            <person name="Keller J."/>
            <person name="Huneau C."/>
            <person name="Blein T."/>
            <person name="Aime D."/>
            <person name="Laguerre M."/>
            <person name="Taylor J."/>
            <person name="Schubert V."/>
            <person name="Nelson M."/>
            <person name="Geu-Flores F."/>
            <person name="Crespi M."/>
            <person name="Gallardo-Guerrero K."/>
            <person name="Delaux P.-M."/>
            <person name="Salse J."/>
            <person name="Berges H."/>
            <person name="Guyot R."/>
            <person name="Gouzy J."/>
            <person name="Peret B."/>
        </authorList>
    </citation>
    <scope>NUCLEOTIDE SEQUENCE [LARGE SCALE GENOMIC DNA]</scope>
    <source>
        <strain evidence="4">cv. Amiga</strain>
    </source>
</reference>
<feature type="compositionally biased region" description="Polar residues" evidence="2">
    <location>
        <begin position="23"/>
        <end position="45"/>
    </location>
</feature>
<evidence type="ECO:0000256" key="1">
    <source>
        <dbReference type="ARBA" id="ARBA00010016"/>
    </source>
</evidence>
<dbReference type="Pfam" id="PF04484">
    <property type="entry name" value="QWRF"/>
    <property type="match status" value="1"/>
</dbReference>
<evidence type="ECO:0000313" key="3">
    <source>
        <dbReference type="EMBL" id="KAE9593993.1"/>
    </source>
</evidence>
<dbReference type="PANTHER" id="PTHR31807:SF27">
    <property type="entry name" value="QWRF MOTIF-CONTAINING PROTEIN 7"/>
    <property type="match status" value="1"/>
</dbReference>
<organism evidence="3 4">
    <name type="scientific">Lupinus albus</name>
    <name type="common">White lupine</name>
    <name type="synonym">Lupinus termis</name>
    <dbReference type="NCBI Taxonomy" id="3870"/>
    <lineage>
        <taxon>Eukaryota</taxon>
        <taxon>Viridiplantae</taxon>
        <taxon>Streptophyta</taxon>
        <taxon>Embryophyta</taxon>
        <taxon>Tracheophyta</taxon>
        <taxon>Spermatophyta</taxon>
        <taxon>Magnoliopsida</taxon>
        <taxon>eudicotyledons</taxon>
        <taxon>Gunneridae</taxon>
        <taxon>Pentapetalae</taxon>
        <taxon>rosids</taxon>
        <taxon>fabids</taxon>
        <taxon>Fabales</taxon>
        <taxon>Fabaceae</taxon>
        <taxon>Papilionoideae</taxon>
        <taxon>50 kb inversion clade</taxon>
        <taxon>genistoids sensu lato</taxon>
        <taxon>core genistoids</taxon>
        <taxon>Genisteae</taxon>
        <taxon>Lupinus</taxon>
    </lineage>
</organism>
<name>A0A6A4NPD7_LUPAL</name>
<feature type="compositionally biased region" description="Polar residues" evidence="2">
    <location>
        <begin position="96"/>
        <end position="116"/>
    </location>
</feature>